<dbReference type="Gene3D" id="3.40.50.300">
    <property type="entry name" value="P-loop containing nucleotide triphosphate hydrolases"/>
    <property type="match status" value="1"/>
</dbReference>
<reference evidence="2 3" key="1">
    <citation type="submission" date="2020-09" db="EMBL/GenBank/DDBJ databases">
        <title>De no assembly of potato wild relative species, Solanum commersonii.</title>
        <authorList>
            <person name="Cho K."/>
        </authorList>
    </citation>
    <scope>NUCLEOTIDE SEQUENCE [LARGE SCALE GENOMIC DNA]</scope>
    <source>
        <strain evidence="2">LZ3.2</strain>
        <tissue evidence="2">Leaf</tissue>
    </source>
</reference>
<evidence type="ECO:0000259" key="1">
    <source>
        <dbReference type="Pfam" id="PF00931"/>
    </source>
</evidence>
<dbReference type="AlphaFoldDB" id="A0A9J5ZGL0"/>
<dbReference type="InterPro" id="IPR002182">
    <property type="entry name" value="NB-ARC"/>
</dbReference>
<gene>
    <name evidence="2" type="ORF">H5410_022376</name>
</gene>
<dbReference type="OrthoDB" id="1288760at2759"/>
<name>A0A9J5ZGL0_SOLCO</name>
<protein>
    <recommendedName>
        <fullName evidence="1">NB-ARC domain-containing protein</fullName>
    </recommendedName>
</protein>
<dbReference type="GO" id="GO:0043531">
    <property type="term" value="F:ADP binding"/>
    <property type="evidence" value="ECO:0007669"/>
    <property type="project" value="InterPro"/>
</dbReference>
<dbReference type="Proteomes" id="UP000824120">
    <property type="component" value="Chromosome 4"/>
</dbReference>
<dbReference type="EMBL" id="JACXVP010000004">
    <property type="protein sequence ID" value="KAG5611095.1"/>
    <property type="molecule type" value="Genomic_DNA"/>
</dbReference>
<evidence type="ECO:0000313" key="3">
    <source>
        <dbReference type="Proteomes" id="UP000824120"/>
    </source>
</evidence>
<organism evidence="2 3">
    <name type="scientific">Solanum commersonii</name>
    <name type="common">Commerson's wild potato</name>
    <name type="synonym">Commerson's nightshade</name>
    <dbReference type="NCBI Taxonomy" id="4109"/>
    <lineage>
        <taxon>Eukaryota</taxon>
        <taxon>Viridiplantae</taxon>
        <taxon>Streptophyta</taxon>
        <taxon>Embryophyta</taxon>
        <taxon>Tracheophyta</taxon>
        <taxon>Spermatophyta</taxon>
        <taxon>Magnoliopsida</taxon>
        <taxon>eudicotyledons</taxon>
        <taxon>Gunneridae</taxon>
        <taxon>Pentapetalae</taxon>
        <taxon>asterids</taxon>
        <taxon>lamiids</taxon>
        <taxon>Solanales</taxon>
        <taxon>Solanaceae</taxon>
        <taxon>Solanoideae</taxon>
        <taxon>Solaneae</taxon>
        <taxon>Solanum</taxon>
    </lineage>
</organism>
<sequence length="68" mass="7528">MQICVEAALVNPKSSQFVGMGGIGKTTIAKEIYNDVSIHSHYDVRAWATVFQKHNVKEILLSLLKKGL</sequence>
<evidence type="ECO:0000313" key="2">
    <source>
        <dbReference type="EMBL" id="KAG5611095.1"/>
    </source>
</evidence>
<proteinExistence type="predicted"/>
<feature type="domain" description="NB-ARC" evidence="1">
    <location>
        <begin position="16"/>
        <end position="65"/>
    </location>
</feature>
<dbReference type="Pfam" id="PF00931">
    <property type="entry name" value="NB-ARC"/>
    <property type="match status" value="1"/>
</dbReference>
<comment type="caution">
    <text evidence="2">The sequence shown here is derived from an EMBL/GenBank/DDBJ whole genome shotgun (WGS) entry which is preliminary data.</text>
</comment>
<dbReference type="SUPFAM" id="SSF52540">
    <property type="entry name" value="P-loop containing nucleoside triphosphate hydrolases"/>
    <property type="match status" value="1"/>
</dbReference>
<dbReference type="InterPro" id="IPR027417">
    <property type="entry name" value="P-loop_NTPase"/>
</dbReference>
<keyword evidence="3" id="KW-1185">Reference proteome</keyword>
<accession>A0A9J5ZGL0</accession>